<accession>A0A024JT94</accession>
<keyword evidence="6" id="KW-0472">Membrane</keyword>
<dbReference type="EMBL" id="LQPY01000021">
    <property type="protein sequence ID" value="ORX03797.1"/>
    <property type="molecule type" value="Genomic_DNA"/>
</dbReference>
<keyword evidence="4" id="KW-1133">Transmembrane helix</keyword>
<name>A0A024JT94_9MYCO</name>
<reference evidence="12" key="1">
    <citation type="journal article" date="2014" name="Genome Announc.">
        <title>Draft Genome Sequence of Mycobacterium triplex DSM 44626.</title>
        <authorList>
            <person name="Sassi M."/>
            <person name="Croce O."/>
            <person name="Robert C."/>
            <person name="Raoult D."/>
            <person name="Drancourt M."/>
        </authorList>
    </citation>
    <scope>NUCLEOTIDE SEQUENCE [LARGE SCALE GENOMIC DNA]</scope>
    <source>
        <strain evidence="12">DSM 44626</strain>
    </source>
</reference>
<dbReference type="Pfam" id="PF22618">
    <property type="entry name" value="RskA_N"/>
    <property type="match status" value="1"/>
</dbReference>
<evidence type="ECO:0000256" key="3">
    <source>
        <dbReference type="ARBA" id="ARBA00022692"/>
    </source>
</evidence>
<feature type="region of interest" description="Disordered" evidence="9">
    <location>
        <begin position="214"/>
        <end position="233"/>
    </location>
</feature>
<evidence type="ECO:0000256" key="8">
    <source>
        <dbReference type="RuleBase" id="RU363049"/>
    </source>
</evidence>
<evidence type="ECO:0000313" key="13">
    <source>
        <dbReference type="EMBL" id="ORX03797.1"/>
    </source>
</evidence>
<comment type="subcellular location">
    <subcellularLocation>
        <location evidence="1 8">Cell membrane</location>
        <topology evidence="1 8">Single-pass membrane protein</topology>
    </subcellularLocation>
</comment>
<dbReference type="AlphaFoldDB" id="A0A024JT94"/>
<sequence>MTAPNDFELLELATPYALHAVSDAERVDIDRQVAAAPASVASAFADEVRAVRETMAVVSASTAAEPPAQLRAAVLAVAASSPPKRQNRWRTTALISVAAAIVAGLTAFGVQTLLRPAPTQSVAEQVIAAPDVRTVSRPLANGTATVVFSRDRDAGVLVMNNVPPPSPGTVYQMWLIDAKGPTSAGTMSTAAVSPSTTATLTNLGKSTALAFTVEPGAGSPQPTSPILATLPLS</sequence>
<keyword evidence="3" id="KW-0812">Transmembrane</keyword>
<proteinExistence type="inferred from homology"/>
<dbReference type="STRING" id="47839.BN973_01136"/>
<dbReference type="InterPro" id="IPR053877">
    <property type="entry name" value="RskA_N"/>
</dbReference>
<reference evidence="12" key="2">
    <citation type="submission" date="2014-04" db="EMBL/GenBank/DDBJ databases">
        <authorList>
            <person name="Xu Y.W."/>
            <person name="Yang Q."/>
        </authorList>
    </citation>
    <scope>NUCLEOTIDE SEQUENCE</scope>
    <source>
        <strain evidence="12">DSM 44626</strain>
    </source>
</reference>
<reference evidence="13 14" key="3">
    <citation type="submission" date="2016-01" db="EMBL/GenBank/DDBJ databases">
        <title>The new phylogeny of the genus Mycobacterium.</title>
        <authorList>
            <person name="Tarcisio F."/>
            <person name="Conor M."/>
            <person name="Antonella G."/>
            <person name="Elisabetta G."/>
            <person name="Giulia F.S."/>
            <person name="Sara T."/>
            <person name="Anna F."/>
            <person name="Clotilde B."/>
            <person name="Roberto B."/>
            <person name="Veronica D.S."/>
            <person name="Fabio R."/>
            <person name="Monica P."/>
            <person name="Olivier J."/>
            <person name="Enrico T."/>
            <person name="Nicola S."/>
        </authorList>
    </citation>
    <scope>NUCLEOTIDE SEQUENCE [LARGE SCALE GENOMIC DNA]</scope>
    <source>
        <strain evidence="13 14">DSM 44626</strain>
    </source>
</reference>
<dbReference type="Gene3D" id="1.10.10.1320">
    <property type="entry name" value="Anti-sigma factor, zinc-finger domain"/>
    <property type="match status" value="1"/>
</dbReference>
<dbReference type="Pfam" id="PF10099">
    <property type="entry name" value="RskA_C"/>
    <property type="match status" value="1"/>
</dbReference>
<organism evidence="12">
    <name type="scientific">Mycobacterium triplex</name>
    <dbReference type="NCBI Taxonomy" id="47839"/>
    <lineage>
        <taxon>Bacteria</taxon>
        <taxon>Bacillati</taxon>
        <taxon>Actinomycetota</taxon>
        <taxon>Actinomycetes</taxon>
        <taxon>Mycobacteriales</taxon>
        <taxon>Mycobacteriaceae</taxon>
        <taxon>Mycobacterium</taxon>
        <taxon>Mycobacterium simiae complex</taxon>
    </lineage>
</organism>
<evidence type="ECO:0000259" key="10">
    <source>
        <dbReference type="Pfam" id="PF10099"/>
    </source>
</evidence>
<comment type="similarity">
    <text evidence="8">Belongs to the anti-sigma-K factor family.</text>
</comment>
<feature type="domain" description="Anti-sigma K factor RskA C-terminal" evidence="10">
    <location>
        <begin position="96"/>
        <end position="225"/>
    </location>
</feature>
<dbReference type="RefSeq" id="WP_036466479.1">
    <property type="nucleotide sequence ID" value="NZ_HG964446.1"/>
</dbReference>
<protein>
    <recommendedName>
        <fullName evidence="8">Anti-sigma-K factor RskA</fullName>
    </recommendedName>
    <alternativeName>
        <fullName evidence="8">Sigma-K anti-sigma factor RskA</fullName>
    </alternativeName>
</protein>
<comment type="domain">
    <text evidence="8">The cytosolic domain interacts with sigma factor SigK.</text>
</comment>
<dbReference type="Proteomes" id="UP000193710">
    <property type="component" value="Unassembled WGS sequence"/>
</dbReference>
<evidence type="ECO:0000256" key="4">
    <source>
        <dbReference type="ARBA" id="ARBA00022989"/>
    </source>
</evidence>
<comment type="function">
    <text evidence="8">An anti-sigma factor for extracytoplasmic function (ECF) sigma factor SigK. ECF sigma factors are held in an inactive form by an anti-sigma factor until released by regulated intramembrane proteolysis (RIP). RIP occurs when an extracytoplasmic signal triggers a concerted proteolytic cascade to transmit information and elicit cellular responses. The membrane-spanning regulatory substrate protein is first cut extracytoplasmically (site-1 protease, S1P), then within the membrane itself (site-2 protease, S2P, Rip1), while cytoplasmic proteases finish degrading the regulatory protein, liberating the sigma factor.</text>
</comment>
<dbReference type="GO" id="GO:0016989">
    <property type="term" value="F:sigma factor antagonist activity"/>
    <property type="evidence" value="ECO:0007669"/>
    <property type="project" value="TreeGrafter"/>
</dbReference>
<dbReference type="InterPro" id="IPR018764">
    <property type="entry name" value="RskA_C"/>
</dbReference>
<dbReference type="InterPro" id="IPR041916">
    <property type="entry name" value="Anti_sigma_zinc_sf"/>
</dbReference>
<dbReference type="GO" id="GO:0005886">
    <property type="term" value="C:plasma membrane"/>
    <property type="evidence" value="ECO:0007669"/>
    <property type="project" value="UniProtKB-SubCell"/>
</dbReference>
<evidence type="ECO:0000259" key="11">
    <source>
        <dbReference type="Pfam" id="PF22618"/>
    </source>
</evidence>
<dbReference type="HOGENOM" id="CLU_075802_1_1_11"/>
<gene>
    <name evidence="8 12" type="primary">rskA</name>
    <name evidence="13" type="ORF">AWC29_17195</name>
    <name evidence="12" type="ORF">BN973_01136</name>
</gene>
<evidence type="ECO:0000313" key="14">
    <source>
        <dbReference type="Proteomes" id="UP000193710"/>
    </source>
</evidence>
<dbReference type="Proteomes" id="UP000028880">
    <property type="component" value="Unassembled WGS sequence"/>
</dbReference>
<evidence type="ECO:0000256" key="7">
    <source>
        <dbReference type="ARBA" id="ARBA00023163"/>
    </source>
</evidence>
<dbReference type="InterPro" id="IPR051474">
    <property type="entry name" value="Anti-sigma-K/W_factor"/>
</dbReference>
<evidence type="ECO:0000256" key="1">
    <source>
        <dbReference type="ARBA" id="ARBA00004162"/>
    </source>
</evidence>
<dbReference type="OrthoDB" id="153510at2"/>
<keyword evidence="7 8" id="KW-0804">Transcription</keyword>
<feature type="compositionally biased region" description="Polar residues" evidence="9">
    <location>
        <begin position="220"/>
        <end position="233"/>
    </location>
</feature>
<keyword evidence="2 8" id="KW-1003">Cell membrane</keyword>
<dbReference type="eggNOG" id="COG5343">
    <property type="taxonomic scope" value="Bacteria"/>
</dbReference>
<evidence type="ECO:0000256" key="9">
    <source>
        <dbReference type="SAM" id="MobiDB-lite"/>
    </source>
</evidence>
<evidence type="ECO:0000256" key="6">
    <source>
        <dbReference type="ARBA" id="ARBA00023136"/>
    </source>
</evidence>
<feature type="domain" description="Anti-sigma-K factor RskA N-terminal" evidence="11">
    <location>
        <begin position="9"/>
        <end position="56"/>
    </location>
</feature>
<keyword evidence="14" id="KW-1185">Reference proteome</keyword>
<dbReference type="PANTHER" id="PTHR37461:SF1">
    <property type="entry name" value="ANTI-SIGMA-K FACTOR RSKA"/>
    <property type="match status" value="1"/>
</dbReference>
<dbReference type="PANTHER" id="PTHR37461">
    <property type="entry name" value="ANTI-SIGMA-K FACTOR RSKA"/>
    <property type="match status" value="1"/>
</dbReference>
<evidence type="ECO:0000313" key="12">
    <source>
        <dbReference type="EMBL" id="CDO86789.1"/>
    </source>
</evidence>
<dbReference type="GO" id="GO:0006417">
    <property type="term" value="P:regulation of translation"/>
    <property type="evidence" value="ECO:0007669"/>
    <property type="project" value="TreeGrafter"/>
</dbReference>
<dbReference type="EMBL" id="HG964446">
    <property type="protein sequence ID" value="CDO86789.1"/>
    <property type="molecule type" value="Genomic_DNA"/>
</dbReference>
<evidence type="ECO:0000256" key="2">
    <source>
        <dbReference type="ARBA" id="ARBA00022475"/>
    </source>
</evidence>
<keyword evidence="5 8" id="KW-0805">Transcription regulation</keyword>
<evidence type="ECO:0000256" key="5">
    <source>
        <dbReference type="ARBA" id="ARBA00023015"/>
    </source>
</evidence>